<evidence type="ECO:0000313" key="3">
    <source>
        <dbReference type="Proteomes" id="UP000240542"/>
    </source>
</evidence>
<sequence>MVRSEEAEVPLAGGNVSDAVVRVGATVRKPATAATPAVEAFLDHLAAAGFTGAPRTRGRDAQGRHVLEYVPGPMADTLPPMTPGELHRVGALIRSLHDAAASFTPPPGAAWSVAIPPDRADLVCHHDLAPWNLVRGQDRWVFIDFDGAGPGSRLWDLGYAAHGFVPLGPGGDPGRDAERLCALAEGYGLDRDQRAGLAARTAEHVRGMFDLLMEGARTGRQPWARLHAQGHADHWGPAADYIDAHRAAFTAALLA</sequence>
<dbReference type="AlphaFoldDB" id="A0A2P8D951"/>
<evidence type="ECO:0000259" key="1">
    <source>
        <dbReference type="Pfam" id="PF01636"/>
    </source>
</evidence>
<dbReference type="EMBL" id="PYGA01000016">
    <property type="protein sequence ID" value="PSK93732.1"/>
    <property type="molecule type" value="Genomic_DNA"/>
</dbReference>
<keyword evidence="2" id="KW-0808">Transferase</keyword>
<dbReference type="GO" id="GO:0016740">
    <property type="term" value="F:transferase activity"/>
    <property type="evidence" value="ECO:0007669"/>
    <property type="project" value="UniProtKB-KW"/>
</dbReference>
<keyword evidence="3" id="KW-1185">Reference proteome</keyword>
<organism evidence="2 3">
    <name type="scientific">Murinocardiopsis flavida</name>
    <dbReference type="NCBI Taxonomy" id="645275"/>
    <lineage>
        <taxon>Bacteria</taxon>
        <taxon>Bacillati</taxon>
        <taxon>Actinomycetota</taxon>
        <taxon>Actinomycetes</taxon>
        <taxon>Streptosporangiales</taxon>
        <taxon>Nocardiopsidaceae</taxon>
        <taxon>Murinocardiopsis</taxon>
    </lineage>
</organism>
<dbReference type="Gene3D" id="3.90.1200.10">
    <property type="match status" value="1"/>
</dbReference>
<accession>A0A2P8D951</accession>
<gene>
    <name evidence="2" type="ORF">CLV63_116139</name>
</gene>
<dbReference type="InterPro" id="IPR011009">
    <property type="entry name" value="Kinase-like_dom_sf"/>
</dbReference>
<evidence type="ECO:0000313" key="2">
    <source>
        <dbReference type="EMBL" id="PSK93732.1"/>
    </source>
</evidence>
<dbReference type="SUPFAM" id="SSF56112">
    <property type="entry name" value="Protein kinase-like (PK-like)"/>
    <property type="match status" value="1"/>
</dbReference>
<name>A0A2P8D951_9ACTN</name>
<dbReference type="Proteomes" id="UP000240542">
    <property type="component" value="Unassembled WGS sequence"/>
</dbReference>
<proteinExistence type="predicted"/>
<protein>
    <submittedName>
        <fullName evidence="2">Phosphotransferase family enzyme</fullName>
    </submittedName>
</protein>
<dbReference type="Pfam" id="PF01636">
    <property type="entry name" value="APH"/>
    <property type="match status" value="1"/>
</dbReference>
<dbReference type="InterPro" id="IPR002575">
    <property type="entry name" value="Aminoglycoside_PTrfase"/>
</dbReference>
<comment type="caution">
    <text evidence="2">The sequence shown here is derived from an EMBL/GenBank/DDBJ whole genome shotgun (WGS) entry which is preliminary data.</text>
</comment>
<dbReference type="RefSeq" id="WP_342751422.1">
    <property type="nucleotide sequence ID" value="NZ_PYGA01000016.1"/>
</dbReference>
<feature type="domain" description="Aminoglycoside phosphotransferase" evidence="1">
    <location>
        <begin position="115"/>
        <end position="171"/>
    </location>
</feature>
<reference evidence="2 3" key="1">
    <citation type="submission" date="2018-03" db="EMBL/GenBank/DDBJ databases">
        <title>Genomic Encyclopedia of Archaeal and Bacterial Type Strains, Phase II (KMG-II): from individual species to whole genera.</title>
        <authorList>
            <person name="Goeker M."/>
        </authorList>
    </citation>
    <scope>NUCLEOTIDE SEQUENCE [LARGE SCALE GENOMIC DNA]</scope>
    <source>
        <strain evidence="2 3">DSM 45312</strain>
    </source>
</reference>